<organism evidence="11 12">
    <name type="scientific">Spiroplasma helicoides</name>
    <dbReference type="NCBI Taxonomy" id="216938"/>
    <lineage>
        <taxon>Bacteria</taxon>
        <taxon>Bacillati</taxon>
        <taxon>Mycoplasmatota</taxon>
        <taxon>Mollicutes</taxon>
        <taxon>Entomoplasmatales</taxon>
        <taxon>Spiroplasmataceae</taxon>
        <taxon>Spiroplasma</taxon>
    </lineage>
</organism>
<dbReference type="Pfam" id="PF02660">
    <property type="entry name" value="G3P_acyltransf"/>
    <property type="match status" value="1"/>
</dbReference>
<evidence type="ECO:0000256" key="5">
    <source>
        <dbReference type="ARBA" id="ARBA00022989"/>
    </source>
</evidence>
<comment type="subunit">
    <text evidence="10">Probably interacts with PlsX.</text>
</comment>
<feature type="transmembrane region" description="Helical" evidence="10">
    <location>
        <begin position="146"/>
        <end position="164"/>
    </location>
</feature>
<dbReference type="GO" id="GO:0005886">
    <property type="term" value="C:plasma membrane"/>
    <property type="evidence" value="ECO:0007669"/>
    <property type="project" value="UniProtKB-SubCell"/>
</dbReference>
<accession>A0A1B3SKT0</accession>
<gene>
    <name evidence="10 11" type="primary">plsY</name>
    <name evidence="11" type="ORF">SHELI_v1c05760</name>
</gene>
<evidence type="ECO:0000256" key="3">
    <source>
        <dbReference type="ARBA" id="ARBA00022679"/>
    </source>
</evidence>
<dbReference type="GO" id="GO:0008654">
    <property type="term" value="P:phospholipid biosynthetic process"/>
    <property type="evidence" value="ECO:0007669"/>
    <property type="project" value="UniProtKB-UniRule"/>
</dbReference>
<evidence type="ECO:0000313" key="12">
    <source>
        <dbReference type="Proteomes" id="UP000094378"/>
    </source>
</evidence>
<comment type="subcellular location">
    <subcellularLocation>
        <location evidence="10">Cell membrane</location>
        <topology evidence="10">Multi-pass membrane protein</topology>
    </subcellularLocation>
</comment>
<protein>
    <recommendedName>
        <fullName evidence="10">Glycerol-3-phosphate acyltransferase</fullName>
    </recommendedName>
    <alternativeName>
        <fullName evidence="10">Acyl-PO4 G3P acyltransferase</fullName>
    </alternativeName>
    <alternativeName>
        <fullName evidence="10">Acyl-phosphate--glycerol-3-phosphate acyltransferase</fullName>
    </alternativeName>
    <alternativeName>
        <fullName evidence="10">G3P acyltransferase</fullName>
        <shortName evidence="10">GPAT</shortName>
        <ecNumber evidence="10">2.3.1.275</ecNumber>
    </alternativeName>
    <alternativeName>
        <fullName evidence="10">Lysophosphatidic acid synthase</fullName>
        <shortName evidence="10">LPA synthase</shortName>
    </alternativeName>
</protein>
<reference evidence="11 12" key="1">
    <citation type="submission" date="2016-08" db="EMBL/GenBank/DDBJ databases">
        <title>Complete genome sequence of Spiroplasma helicoides TABS-2 (DSM 22551).</title>
        <authorList>
            <person name="Shen W.-Y."/>
            <person name="Lo W.-S."/>
            <person name="Lai Y.-C."/>
            <person name="Kuo C.-H."/>
        </authorList>
    </citation>
    <scope>NUCLEOTIDE SEQUENCE [LARGE SCALE GENOMIC DNA]</scope>
    <source>
        <strain evidence="11 12">TABS-2</strain>
    </source>
</reference>
<dbReference type="STRING" id="216938.SHELI_v1c05760"/>
<dbReference type="RefSeq" id="WP_069116541.1">
    <property type="nucleotide sequence ID" value="NZ_CP017015.1"/>
</dbReference>
<dbReference type="NCBIfam" id="TIGR00023">
    <property type="entry name" value="glycerol-3-phosphate 1-O-acyltransferase PlsY"/>
    <property type="match status" value="1"/>
</dbReference>
<keyword evidence="12" id="KW-1185">Reference proteome</keyword>
<keyword evidence="1 10" id="KW-1003">Cell membrane</keyword>
<dbReference type="SMART" id="SM01207">
    <property type="entry name" value="G3P_acyltransf"/>
    <property type="match status" value="1"/>
</dbReference>
<dbReference type="PANTHER" id="PTHR30309">
    <property type="entry name" value="INNER MEMBRANE PROTEIN YGIH"/>
    <property type="match status" value="1"/>
</dbReference>
<keyword evidence="11" id="KW-0012">Acyltransferase</keyword>
<keyword evidence="4 10" id="KW-0812">Transmembrane</keyword>
<comment type="catalytic activity">
    <reaction evidence="10">
        <text>an acyl phosphate + sn-glycerol 3-phosphate = a 1-acyl-sn-glycero-3-phosphate + phosphate</text>
        <dbReference type="Rhea" id="RHEA:34075"/>
        <dbReference type="ChEBI" id="CHEBI:43474"/>
        <dbReference type="ChEBI" id="CHEBI:57597"/>
        <dbReference type="ChEBI" id="CHEBI:57970"/>
        <dbReference type="ChEBI" id="CHEBI:59918"/>
        <dbReference type="EC" id="2.3.1.275"/>
    </reaction>
</comment>
<evidence type="ECO:0000256" key="10">
    <source>
        <dbReference type="HAMAP-Rule" id="MF_01043"/>
    </source>
</evidence>
<keyword evidence="8 10" id="KW-0594">Phospholipid biosynthesis</keyword>
<feature type="transmembrane region" description="Helical" evidence="10">
    <location>
        <begin position="201"/>
        <end position="221"/>
    </location>
</feature>
<dbReference type="PANTHER" id="PTHR30309:SF0">
    <property type="entry name" value="GLYCEROL-3-PHOSPHATE ACYLTRANSFERASE-RELATED"/>
    <property type="match status" value="1"/>
</dbReference>
<evidence type="ECO:0000256" key="7">
    <source>
        <dbReference type="ARBA" id="ARBA00023136"/>
    </source>
</evidence>
<dbReference type="OrthoDB" id="9777124at2"/>
<dbReference type="GO" id="GO:0043772">
    <property type="term" value="F:acyl-phosphate glycerol-3-phosphate acyltransferase activity"/>
    <property type="evidence" value="ECO:0007669"/>
    <property type="project" value="UniProtKB-UniRule"/>
</dbReference>
<comment type="function">
    <text evidence="10">Catalyzes the transfer of an acyl group from acyl-phosphate (acyl-PO(4)) to glycerol-3-phosphate (G3P) to form lysophosphatidic acid (LPA). This enzyme utilizes acyl-phosphate as fatty acyl donor, but not acyl-CoA or acyl-ACP.</text>
</comment>
<keyword evidence="9 10" id="KW-1208">Phospholipid metabolism</keyword>
<evidence type="ECO:0000256" key="8">
    <source>
        <dbReference type="ARBA" id="ARBA00023209"/>
    </source>
</evidence>
<evidence type="ECO:0000256" key="1">
    <source>
        <dbReference type="ARBA" id="ARBA00022475"/>
    </source>
</evidence>
<dbReference type="UniPathway" id="UPA00085"/>
<comment type="similarity">
    <text evidence="10">Belongs to the PlsY family.</text>
</comment>
<name>A0A1B3SKT0_9MOLU</name>
<dbReference type="InterPro" id="IPR003811">
    <property type="entry name" value="G3P_acylTferase_PlsY"/>
</dbReference>
<evidence type="ECO:0000256" key="6">
    <source>
        <dbReference type="ARBA" id="ARBA00023098"/>
    </source>
</evidence>
<keyword evidence="5 10" id="KW-1133">Transmembrane helix</keyword>
<keyword evidence="2 10" id="KW-0444">Lipid biosynthesis</keyword>
<dbReference type="EMBL" id="CP017015">
    <property type="protein sequence ID" value="AOG60527.1"/>
    <property type="molecule type" value="Genomic_DNA"/>
</dbReference>
<sequence length="259" mass="29533">MCVIGTIIISILGYLVGAFSFSITIYKIKTKKDIRNYGSKNAGATNVSRMLGKKWGVLILILDASKVIFIAFVAYAFTYIPHEAFNKTSFYIPALFTLIGHCYPVYYKFKGGKAVSCFLGITLVTNWIIFLVFFCVFIILLLTFRTISVCSIVSALVAVVMIWIPQISGGEVFTINGNEFFENNSNLFVWMNKFHTNSLPNYYESFLTICIVITIAALVLITRHHQNIKRLIKNEEPKFFNYRRKTKQEEEKEASNKEA</sequence>
<comment type="pathway">
    <text evidence="10">Lipid metabolism; phospholipid metabolism.</text>
</comment>
<evidence type="ECO:0000256" key="9">
    <source>
        <dbReference type="ARBA" id="ARBA00023264"/>
    </source>
</evidence>
<feature type="transmembrane region" description="Helical" evidence="10">
    <location>
        <begin position="118"/>
        <end position="140"/>
    </location>
</feature>
<dbReference type="HAMAP" id="MF_01043">
    <property type="entry name" value="PlsY"/>
    <property type="match status" value="1"/>
</dbReference>
<keyword evidence="7 10" id="KW-0472">Membrane</keyword>
<evidence type="ECO:0000313" key="11">
    <source>
        <dbReference type="EMBL" id="AOG60527.1"/>
    </source>
</evidence>
<proteinExistence type="inferred from homology"/>
<dbReference type="EC" id="2.3.1.275" evidence="10"/>
<keyword evidence="3 10" id="KW-0808">Transferase</keyword>
<dbReference type="Proteomes" id="UP000094378">
    <property type="component" value="Chromosome"/>
</dbReference>
<evidence type="ECO:0000256" key="2">
    <source>
        <dbReference type="ARBA" id="ARBA00022516"/>
    </source>
</evidence>
<dbReference type="PATRIC" id="fig|216938.3.peg.588"/>
<feature type="transmembrane region" description="Helical" evidence="10">
    <location>
        <begin position="55"/>
        <end position="77"/>
    </location>
</feature>
<dbReference type="KEGG" id="shj:SHELI_v1c05760"/>
<keyword evidence="6 10" id="KW-0443">Lipid metabolism</keyword>
<evidence type="ECO:0000256" key="4">
    <source>
        <dbReference type="ARBA" id="ARBA00022692"/>
    </source>
</evidence>
<dbReference type="AlphaFoldDB" id="A0A1B3SKT0"/>
<feature type="transmembrane region" description="Helical" evidence="10">
    <location>
        <begin position="6"/>
        <end position="26"/>
    </location>
</feature>